<dbReference type="EMBL" id="CP035758">
    <property type="protein sequence ID" value="QBD77701.1"/>
    <property type="molecule type" value="Genomic_DNA"/>
</dbReference>
<feature type="domain" description="HTH cro/C1-type" evidence="1">
    <location>
        <begin position="13"/>
        <end position="67"/>
    </location>
</feature>
<dbReference type="Proteomes" id="UP000290365">
    <property type="component" value="Chromosome"/>
</dbReference>
<sequence>MKKASIAIPNRCLAEERIRRGWSQREVAEKLGTTVQNVCRWERGNTYPNTYFRHRLCALYEKDVRELGLSTPLKVRNQQQSYELHINPSRICRPDSLSAPLWFVPHWRNHFFTGREAILKRLHRGFQESSATCVQALGGLRDVEKRRLL</sequence>
<dbReference type="InterPro" id="IPR001387">
    <property type="entry name" value="Cro/C1-type_HTH"/>
</dbReference>
<dbReference type="GO" id="GO:0003677">
    <property type="term" value="F:DNA binding"/>
    <property type="evidence" value="ECO:0007669"/>
    <property type="project" value="InterPro"/>
</dbReference>
<dbReference type="PROSITE" id="PS50943">
    <property type="entry name" value="HTH_CROC1"/>
    <property type="match status" value="1"/>
</dbReference>
<dbReference type="Gene3D" id="1.10.260.40">
    <property type="entry name" value="lambda repressor-like DNA-binding domains"/>
    <property type="match status" value="1"/>
</dbReference>
<dbReference type="Pfam" id="PF01381">
    <property type="entry name" value="HTH_3"/>
    <property type="match status" value="1"/>
</dbReference>
<evidence type="ECO:0000313" key="2">
    <source>
        <dbReference type="EMBL" id="QBD77701.1"/>
    </source>
</evidence>
<proteinExistence type="predicted"/>
<dbReference type="SUPFAM" id="SSF47413">
    <property type="entry name" value="lambda repressor-like DNA-binding domains"/>
    <property type="match status" value="1"/>
</dbReference>
<dbReference type="AlphaFoldDB" id="A0A4V0YYX1"/>
<name>A0A4V0YYX1_KTERU</name>
<protein>
    <submittedName>
        <fullName evidence="2">XRE family transcriptional regulator</fullName>
    </submittedName>
</protein>
<dbReference type="SMART" id="SM00530">
    <property type="entry name" value="HTH_XRE"/>
    <property type="match status" value="1"/>
</dbReference>
<keyword evidence="3" id="KW-1185">Reference proteome</keyword>
<reference evidence="2 3" key="1">
    <citation type="submission" date="2019-01" db="EMBL/GenBank/DDBJ databases">
        <title>Ktedonosporobacter rubrisoli SCAWS-G2.</title>
        <authorList>
            <person name="Huang Y."/>
            <person name="Yan B."/>
        </authorList>
    </citation>
    <scope>NUCLEOTIDE SEQUENCE [LARGE SCALE GENOMIC DNA]</scope>
    <source>
        <strain evidence="2 3">SCAWS-G2</strain>
    </source>
</reference>
<evidence type="ECO:0000259" key="1">
    <source>
        <dbReference type="PROSITE" id="PS50943"/>
    </source>
</evidence>
<dbReference type="InterPro" id="IPR010982">
    <property type="entry name" value="Lambda_DNA-bd_dom_sf"/>
</dbReference>
<dbReference type="CDD" id="cd00093">
    <property type="entry name" value="HTH_XRE"/>
    <property type="match status" value="1"/>
</dbReference>
<dbReference type="RefSeq" id="WP_129888755.1">
    <property type="nucleotide sequence ID" value="NZ_CP035758.1"/>
</dbReference>
<organism evidence="2 3">
    <name type="scientific">Ktedonosporobacter rubrisoli</name>
    <dbReference type="NCBI Taxonomy" id="2509675"/>
    <lineage>
        <taxon>Bacteria</taxon>
        <taxon>Bacillati</taxon>
        <taxon>Chloroflexota</taxon>
        <taxon>Ktedonobacteria</taxon>
        <taxon>Ktedonobacterales</taxon>
        <taxon>Ktedonosporobacteraceae</taxon>
        <taxon>Ktedonosporobacter</taxon>
    </lineage>
</organism>
<evidence type="ECO:0000313" key="3">
    <source>
        <dbReference type="Proteomes" id="UP000290365"/>
    </source>
</evidence>
<dbReference type="OrthoDB" id="157786at2"/>
<gene>
    <name evidence="2" type="ORF">EPA93_17565</name>
</gene>
<accession>A0A4V0YYX1</accession>
<dbReference type="KEGG" id="kbs:EPA93_17565"/>